<dbReference type="GO" id="GO:0003677">
    <property type="term" value="F:DNA binding"/>
    <property type="evidence" value="ECO:0007669"/>
    <property type="project" value="UniProtKB-KW"/>
</dbReference>
<protein>
    <submittedName>
        <fullName evidence="6">CRP/FNR family transcriptional regulator, anaerobic regulatory protein</fullName>
    </submittedName>
</protein>
<dbReference type="PROSITE" id="PS51063">
    <property type="entry name" value="HTH_CRP_2"/>
    <property type="match status" value="1"/>
</dbReference>
<keyword evidence="3" id="KW-0804">Transcription</keyword>
<dbReference type="AlphaFoldDB" id="A0A1I4PG32"/>
<evidence type="ECO:0000259" key="5">
    <source>
        <dbReference type="PROSITE" id="PS51063"/>
    </source>
</evidence>
<evidence type="ECO:0000259" key="4">
    <source>
        <dbReference type="PROSITE" id="PS50042"/>
    </source>
</evidence>
<feature type="domain" description="HTH crp-type" evidence="5">
    <location>
        <begin position="145"/>
        <end position="210"/>
    </location>
</feature>
<dbReference type="InterPro" id="IPR036388">
    <property type="entry name" value="WH-like_DNA-bd_sf"/>
</dbReference>
<dbReference type="Gene3D" id="1.10.10.10">
    <property type="entry name" value="Winged helix-like DNA-binding domain superfamily/Winged helix DNA-binding domain"/>
    <property type="match status" value="1"/>
</dbReference>
<dbReference type="InterPro" id="IPR036390">
    <property type="entry name" value="WH_DNA-bd_sf"/>
</dbReference>
<dbReference type="Proteomes" id="UP000199144">
    <property type="component" value="Unassembled WGS sequence"/>
</dbReference>
<dbReference type="InterPro" id="IPR000595">
    <property type="entry name" value="cNMP-bd_dom"/>
</dbReference>
<dbReference type="SUPFAM" id="SSF51206">
    <property type="entry name" value="cAMP-binding domain-like"/>
    <property type="match status" value="1"/>
</dbReference>
<organism evidence="6 7">
    <name type="scientific">Shimia aestuarii</name>
    <dbReference type="NCBI Taxonomy" id="254406"/>
    <lineage>
        <taxon>Bacteria</taxon>
        <taxon>Pseudomonadati</taxon>
        <taxon>Pseudomonadota</taxon>
        <taxon>Alphaproteobacteria</taxon>
        <taxon>Rhodobacterales</taxon>
        <taxon>Roseobacteraceae</taxon>
    </lineage>
</organism>
<keyword evidence="7" id="KW-1185">Reference proteome</keyword>
<feature type="domain" description="Cyclic nucleotide-binding" evidence="4">
    <location>
        <begin position="21"/>
        <end position="131"/>
    </location>
</feature>
<dbReference type="InterPro" id="IPR018490">
    <property type="entry name" value="cNMP-bd_dom_sf"/>
</dbReference>
<keyword evidence="1" id="KW-0805">Transcription regulation</keyword>
<evidence type="ECO:0000256" key="2">
    <source>
        <dbReference type="ARBA" id="ARBA00023125"/>
    </source>
</evidence>
<name>A0A1I4PG32_9RHOB</name>
<evidence type="ECO:0000256" key="1">
    <source>
        <dbReference type="ARBA" id="ARBA00023015"/>
    </source>
</evidence>
<dbReference type="EMBL" id="FOTQ01000005">
    <property type="protein sequence ID" value="SFM26647.1"/>
    <property type="molecule type" value="Genomic_DNA"/>
</dbReference>
<dbReference type="PANTHER" id="PTHR24567:SF74">
    <property type="entry name" value="HTH-TYPE TRANSCRIPTIONAL REGULATOR ARCR"/>
    <property type="match status" value="1"/>
</dbReference>
<dbReference type="GO" id="GO:0003700">
    <property type="term" value="F:DNA-binding transcription factor activity"/>
    <property type="evidence" value="ECO:0007669"/>
    <property type="project" value="TreeGrafter"/>
</dbReference>
<dbReference type="Pfam" id="PF00027">
    <property type="entry name" value="cNMP_binding"/>
    <property type="match status" value="1"/>
</dbReference>
<sequence>MTWAADAPGLETLSDRDRARLDRLHPLDLPKGARLFQPGDAIQGYAIVLSGRVDVRLTTAAGREILLYSVVPGQSCIQSTLGLMGGDTHYTAEAETTGPTRLVLLPRHDYEALMEDSPAFRDVVFSAFGSRMRSMMELLEKLAFQTVECRLAEHLLRQLPDGETTLRSTQAELASAVGTAREVVSRKLENWAAKGWVTTARGKVTINDPNRLRKIAAAGEDPLL</sequence>
<proteinExistence type="predicted"/>
<dbReference type="OrthoDB" id="9776746at2"/>
<evidence type="ECO:0000256" key="3">
    <source>
        <dbReference type="ARBA" id="ARBA00023163"/>
    </source>
</evidence>
<dbReference type="PANTHER" id="PTHR24567">
    <property type="entry name" value="CRP FAMILY TRANSCRIPTIONAL REGULATORY PROTEIN"/>
    <property type="match status" value="1"/>
</dbReference>
<dbReference type="CDD" id="cd00038">
    <property type="entry name" value="CAP_ED"/>
    <property type="match status" value="1"/>
</dbReference>
<dbReference type="SMART" id="SM00419">
    <property type="entry name" value="HTH_CRP"/>
    <property type="match status" value="1"/>
</dbReference>
<dbReference type="GO" id="GO:0005829">
    <property type="term" value="C:cytosol"/>
    <property type="evidence" value="ECO:0007669"/>
    <property type="project" value="TreeGrafter"/>
</dbReference>
<dbReference type="RefSeq" id="WP_093094395.1">
    <property type="nucleotide sequence ID" value="NZ_FOTQ01000005.1"/>
</dbReference>
<dbReference type="Pfam" id="PF13545">
    <property type="entry name" value="HTH_Crp_2"/>
    <property type="match status" value="1"/>
</dbReference>
<accession>A0A1I4PG32</accession>
<dbReference type="InterPro" id="IPR050397">
    <property type="entry name" value="Env_Response_Regulators"/>
</dbReference>
<dbReference type="InterPro" id="IPR012318">
    <property type="entry name" value="HTH_CRP"/>
</dbReference>
<dbReference type="InterPro" id="IPR014710">
    <property type="entry name" value="RmlC-like_jellyroll"/>
</dbReference>
<evidence type="ECO:0000313" key="7">
    <source>
        <dbReference type="Proteomes" id="UP000199144"/>
    </source>
</evidence>
<reference evidence="6 7" key="1">
    <citation type="submission" date="2016-10" db="EMBL/GenBank/DDBJ databases">
        <authorList>
            <person name="de Groot N.N."/>
        </authorList>
    </citation>
    <scope>NUCLEOTIDE SEQUENCE [LARGE SCALE GENOMIC DNA]</scope>
    <source>
        <strain evidence="6 7">DSM 15283</strain>
    </source>
</reference>
<dbReference type="SUPFAM" id="SSF46785">
    <property type="entry name" value="Winged helix' DNA-binding domain"/>
    <property type="match status" value="1"/>
</dbReference>
<gene>
    <name evidence="6" type="ORF">SAMN04488042_105224</name>
</gene>
<keyword evidence="2" id="KW-0238">DNA-binding</keyword>
<evidence type="ECO:0000313" key="6">
    <source>
        <dbReference type="EMBL" id="SFM26647.1"/>
    </source>
</evidence>
<dbReference type="Gene3D" id="2.60.120.10">
    <property type="entry name" value="Jelly Rolls"/>
    <property type="match status" value="1"/>
</dbReference>
<dbReference type="STRING" id="254406.SAMN04488042_105224"/>
<dbReference type="PROSITE" id="PS50042">
    <property type="entry name" value="CNMP_BINDING_3"/>
    <property type="match status" value="1"/>
</dbReference>